<dbReference type="EMBL" id="JAPQKN010000008">
    <property type="protein sequence ID" value="KAJ5151219.1"/>
    <property type="molecule type" value="Genomic_DNA"/>
</dbReference>
<protein>
    <submittedName>
        <fullName evidence="1">Glycoside hydrolase family 55 protein</fullName>
    </submittedName>
</protein>
<gene>
    <name evidence="1" type="ORF">N7482_010471</name>
</gene>
<reference evidence="1" key="2">
    <citation type="journal article" date="2023" name="IMA Fungus">
        <title>Comparative genomic study of the Penicillium genus elucidates a diverse pangenome and 15 lateral gene transfer events.</title>
        <authorList>
            <person name="Petersen C."/>
            <person name="Sorensen T."/>
            <person name="Nielsen M.R."/>
            <person name="Sondergaard T.E."/>
            <person name="Sorensen J.L."/>
            <person name="Fitzpatrick D.A."/>
            <person name="Frisvad J.C."/>
            <person name="Nielsen K.L."/>
        </authorList>
    </citation>
    <scope>NUCLEOTIDE SEQUENCE</scope>
    <source>
        <strain evidence="1">IBT 26290</strain>
    </source>
</reference>
<dbReference type="RefSeq" id="XP_056538552.1">
    <property type="nucleotide sequence ID" value="XM_056692595.1"/>
</dbReference>
<keyword evidence="1" id="KW-0378">Hydrolase</keyword>
<evidence type="ECO:0000313" key="2">
    <source>
        <dbReference type="Proteomes" id="UP001149163"/>
    </source>
</evidence>
<organism evidence="1 2">
    <name type="scientific">Penicillium canariense</name>
    <dbReference type="NCBI Taxonomy" id="189055"/>
    <lineage>
        <taxon>Eukaryota</taxon>
        <taxon>Fungi</taxon>
        <taxon>Dikarya</taxon>
        <taxon>Ascomycota</taxon>
        <taxon>Pezizomycotina</taxon>
        <taxon>Eurotiomycetes</taxon>
        <taxon>Eurotiomycetidae</taxon>
        <taxon>Eurotiales</taxon>
        <taxon>Aspergillaceae</taxon>
        <taxon>Penicillium</taxon>
    </lineage>
</organism>
<comment type="caution">
    <text evidence="1">The sequence shown here is derived from an EMBL/GenBank/DDBJ whole genome shotgun (WGS) entry which is preliminary data.</text>
</comment>
<accession>A0A9W9HLL7</accession>
<dbReference type="GeneID" id="81431771"/>
<proteinExistence type="predicted"/>
<dbReference type="Proteomes" id="UP001149163">
    <property type="component" value="Unassembled WGS sequence"/>
</dbReference>
<sequence length="418" mass="43819">MNLIRRQSDQSIVGSTETAKWIGVDTVSVDVYTTLGATTTVTASFAIVTATAASGNINAGDVRFITSPQGNDKLNALFEEVAAACANTHVKRSGSCELSQLSRPGAGGVVLEFDIYFDINIPMFTAGDVAVALQSVPAAVAVAFIAYVIGDGKVPDSVKIPATDTVKTTKTTTTSTTETGDLAPYVTTNYPEVVPTETLDSDALDSFMQNFLLSFFPTSTNPGAMPTLTKATTITPGTISISTPAGSSCAKTITTELCTIPWEPCATSPPLGQVTCFPESRRPFDKYGAVRPDRYEAAVDKACAAFASKGKLDANEGRGSYVYQAKDGSVPYWFNIGVGNGYQTCENESLDDPVGDGSHKCSTILKNDIFLACNNGGRGGFLEVGCLTYAFDVCSGNGDIPLEGACFTIGMGAPWVVT</sequence>
<keyword evidence="2" id="KW-1185">Reference proteome</keyword>
<dbReference type="GO" id="GO:0016787">
    <property type="term" value="F:hydrolase activity"/>
    <property type="evidence" value="ECO:0007669"/>
    <property type="project" value="UniProtKB-KW"/>
</dbReference>
<dbReference type="AlphaFoldDB" id="A0A9W9HLL7"/>
<name>A0A9W9HLL7_9EURO</name>
<reference evidence="1" key="1">
    <citation type="submission" date="2022-11" db="EMBL/GenBank/DDBJ databases">
        <authorList>
            <person name="Petersen C."/>
        </authorList>
    </citation>
    <scope>NUCLEOTIDE SEQUENCE</scope>
    <source>
        <strain evidence="1">IBT 26290</strain>
    </source>
</reference>
<dbReference type="OrthoDB" id="4355989at2759"/>
<evidence type="ECO:0000313" key="1">
    <source>
        <dbReference type="EMBL" id="KAJ5151219.1"/>
    </source>
</evidence>